<dbReference type="InterPro" id="IPR006571">
    <property type="entry name" value="TLDc_dom"/>
</dbReference>
<feature type="domain" description="TLDc" evidence="2">
    <location>
        <begin position="253"/>
        <end position="427"/>
    </location>
</feature>
<comment type="caution">
    <text evidence="3">The sequence shown here is derived from an EMBL/GenBank/DDBJ whole genome shotgun (WGS) entry which is preliminary data.</text>
</comment>
<evidence type="ECO:0000313" key="3">
    <source>
        <dbReference type="EMBL" id="CAH1801060.1"/>
    </source>
</evidence>
<feature type="region of interest" description="Disordered" evidence="1">
    <location>
        <begin position="1"/>
        <end position="25"/>
    </location>
</feature>
<keyword evidence="4" id="KW-1185">Reference proteome</keyword>
<dbReference type="OrthoDB" id="289228at2759"/>
<reference evidence="3" key="1">
    <citation type="submission" date="2022-03" db="EMBL/GenBank/DDBJ databases">
        <authorList>
            <person name="Martin C."/>
        </authorList>
    </citation>
    <scope>NUCLEOTIDE SEQUENCE</scope>
</reference>
<dbReference type="Pfam" id="PF07534">
    <property type="entry name" value="TLD"/>
    <property type="match status" value="1"/>
</dbReference>
<proteinExistence type="predicted"/>
<protein>
    <recommendedName>
        <fullName evidence="2">TLDc domain-containing protein</fullName>
    </recommendedName>
</protein>
<evidence type="ECO:0000256" key="1">
    <source>
        <dbReference type="SAM" id="MobiDB-lite"/>
    </source>
</evidence>
<evidence type="ECO:0000259" key="2">
    <source>
        <dbReference type="PROSITE" id="PS51886"/>
    </source>
</evidence>
<accession>A0A8S4Q489</accession>
<dbReference type="SMART" id="SM00584">
    <property type="entry name" value="TLDc"/>
    <property type="match status" value="1"/>
</dbReference>
<evidence type="ECO:0000313" key="4">
    <source>
        <dbReference type="Proteomes" id="UP000749559"/>
    </source>
</evidence>
<dbReference type="EMBL" id="CAIIXF020000012">
    <property type="protein sequence ID" value="CAH1801060.1"/>
    <property type="molecule type" value="Genomic_DNA"/>
</dbReference>
<gene>
    <name evidence="3" type="ORF">OFUS_LOCUS24883</name>
</gene>
<dbReference type="PROSITE" id="PS51886">
    <property type="entry name" value="TLDC"/>
    <property type="match status" value="1"/>
</dbReference>
<organism evidence="3 4">
    <name type="scientific">Owenia fusiformis</name>
    <name type="common">Polychaete worm</name>
    <dbReference type="NCBI Taxonomy" id="6347"/>
    <lineage>
        <taxon>Eukaryota</taxon>
        <taxon>Metazoa</taxon>
        <taxon>Spiralia</taxon>
        <taxon>Lophotrochozoa</taxon>
        <taxon>Annelida</taxon>
        <taxon>Polychaeta</taxon>
        <taxon>Sedentaria</taxon>
        <taxon>Canalipalpata</taxon>
        <taxon>Sabellida</taxon>
        <taxon>Oweniida</taxon>
        <taxon>Oweniidae</taxon>
        <taxon>Owenia</taxon>
    </lineage>
</organism>
<name>A0A8S4Q489_OWEFU</name>
<sequence length="480" mass="54126">MGNKQSQTDSSPNIQVDHSNSIPNSRRLNQIDSVFEKILTASKLEDETESHNSLTLNDFVTYFQQKGASSYLSEQLFKSMCGSTEIKTVDSNDRKCTLSRKEFCKACSSVVELHGESNIQEFYFTVYAEGRHMSKQALKILTEDCFKLALLSLGLNYDNKDVVNNLMDSLLKTLVSTGSEISLDDFTRYCSRHFPRLLSGVHCFTSQLLLGEVQPPIEVSSDIERLMNGTCILDLGALWLLTCVLPLTYTTSDLTGDSQSVTHVQNPLAGAAISSPWHNLYSSNDHGLSMNRFQNHVFSYRGPTVSVISFEGGHSFAVAVDEEWREGSSRWGQETSTLITCIFHELQPQFRFMKAGAGLMYYNQNNRNLPRCIQVGCDSKSLVLVIDTDFTTVTYYGVQYKLYNIESPIMVCNINCTVLSIEVWGCGGNDVRGDQEKQKQWERKEAQKHAQRKLKLEDWRDNPDKQLLELGGVSTEHAQR</sequence>
<dbReference type="AlphaFoldDB" id="A0A8S4Q489"/>
<dbReference type="PANTHER" id="PTHR23354">
    <property type="entry name" value="NUCLEOLAR PROTEIN 7/ESTROGEN RECEPTOR COACTIVATOR-RELATED"/>
    <property type="match status" value="1"/>
</dbReference>
<dbReference type="PANTHER" id="PTHR23354:SF108">
    <property type="entry name" value="RE10231P"/>
    <property type="match status" value="1"/>
</dbReference>
<dbReference type="Proteomes" id="UP000749559">
    <property type="component" value="Unassembled WGS sequence"/>
</dbReference>